<evidence type="ECO:0000256" key="7">
    <source>
        <dbReference type="ARBA" id="ARBA00023136"/>
    </source>
</evidence>
<gene>
    <name evidence="11" type="ORF">DFQ27_005108</name>
</gene>
<keyword evidence="5" id="KW-0029">Amino-acid transport</keyword>
<feature type="region of interest" description="Disordered" evidence="8">
    <location>
        <begin position="396"/>
        <end position="434"/>
    </location>
</feature>
<feature type="transmembrane region" description="Helical" evidence="9">
    <location>
        <begin position="283"/>
        <end position="300"/>
    </location>
</feature>
<evidence type="ECO:0000259" key="10">
    <source>
        <dbReference type="Pfam" id="PF01490"/>
    </source>
</evidence>
<evidence type="ECO:0000256" key="2">
    <source>
        <dbReference type="ARBA" id="ARBA00008066"/>
    </source>
</evidence>
<feature type="transmembrane region" description="Helical" evidence="9">
    <location>
        <begin position="306"/>
        <end position="330"/>
    </location>
</feature>
<evidence type="ECO:0000256" key="1">
    <source>
        <dbReference type="ARBA" id="ARBA00004141"/>
    </source>
</evidence>
<evidence type="ECO:0000256" key="6">
    <source>
        <dbReference type="ARBA" id="ARBA00022989"/>
    </source>
</evidence>
<keyword evidence="3" id="KW-0813">Transport</keyword>
<feature type="domain" description="Amino acid transporter transmembrane" evidence="10">
    <location>
        <begin position="21"/>
        <end position="130"/>
    </location>
</feature>
<feature type="transmembrane region" description="Helical" evidence="9">
    <location>
        <begin position="158"/>
        <end position="179"/>
    </location>
</feature>
<proteinExistence type="inferred from homology"/>
<keyword evidence="12" id="KW-1185">Reference proteome</keyword>
<accession>A0A9P6QHH7</accession>
<organism evidence="11 12">
    <name type="scientific">Actinomortierella ambigua</name>
    <dbReference type="NCBI Taxonomy" id="1343610"/>
    <lineage>
        <taxon>Eukaryota</taxon>
        <taxon>Fungi</taxon>
        <taxon>Fungi incertae sedis</taxon>
        <taxon>Mucoromycota</taxon>
        <taxon>Mortierellomycotina</taxon>
        <taxon>Mortierellomycetes</taxon>
        <taxon>Mortierellales</taxon>
        <taxon>Mortierellaceae</taxon>
        <taxon>Actinomortierella</taxon>
    </lineage>
</organism>
<feature type="compositionally biased region" description="Acidic residues" evidence="8">
    <location>
        <begin position="396"/>
        <end position="413"/>
    </location>
</feature>
<dbReference type="OrthoDB" id="28208at2759"/>
<feature type="transmembrane region" description="Helical" evidence="9">
    <location>
        <begin position="191"/>
        <end position="214"/>
    </location>
</feature>
<dbReference type="GO" id="GO:0016020">
    <property type="term" value="C:membrane"/>
    <property type="evidence" value="ECO:0007669"/>
    <property type="project" value="UniProtKB-SubCell"/>
</dbReference>
<dbReference type="Proteomes" id="UP000807716">
    <property type="component" value="Unassembled WGS sequence"/>
</dbReference>
<dbReference type="Pfam" id="PF01490">
    <property type="entry name" value="Aa_trans"/>
    <property type="match status" value="2"/>
</dbReference>
<evidence type="ECO:0000256" key="3">
    <source>
        <dbReference type="ARBA" id="ARBA00022448"/>
    </source>
</evidence>
<name>A0A9P6QHH7_9FUNG</name>
<dbReference type="GO" id="GO:0015179">
    <property type="term" value="F:L-amino acid transmembrane transporter activity"/>
    <property type="evidence" value="ECO:0007669"/>
    <property type="project" value="TreeGrafter"/>
</dbReference>
<feature type="domain" description="Amino acid transporter transmembrane" evidence="10">
    <location>
        <begin position="156"/>
        <end position="342"/>
    </location>
</feature>
<keyword evidence="6 9" id="KW-1133">Transmembrane helix</keyword>
<dbReference type="PANTHER" id="PTHR22950:SF458">
    <property type="entry name" value="SODIUM-COUPLED NEUTRAL AMINO ACID TRANSPORTER 11-RELATED"/>
    <property type="match status" value="1"/>
</dbReference>
<comment type="subcellular location">
    <subcellularLocation>
        <location evidence="1">Membrane</location>
        <topology evidence="1">Multi-pass membrane protein</topology>
    </subcellularLocation>
</comment>
<feature type="transmembrane region" description="Helical" evidence="9">
    <location>
        <begin position="487"/>
        <end position="511"/>
    </location>
</feature>
<evidence type="ECO:0000313" key="11">
    <source>
        <dbReference type="EMBL" id="KAG0269003.1"/>
    </source>
</evidence>
<feature type="transmembrane region" description="Helical" evidence="9">
    <location>
        <begin position="51"/>
        <end position="74"/>
    </location>
</feature>
<dbReference type="InterPro" id="IPR013057">
    <property type="entry name" value="AA_transpt_TM"/>
</dbReference>
<feature type="transmembrane region" description="Helical" evidence="9">
    <location>
        <begin position="234"/>
        <end position="255"/>
    </location>
</feature>
<feature type="transmembrane region" description="Helical" evidence="9">
    <location>
        <begin position="95"/>
        <end position="118"/>
    </location>
</feature>
<dbReference type="PANTHER" id="PTHR22950">
    <property type="entry name" value="AMINO ACID TRANSPORTER"/>
    <property type="match status" value="1"/>
</dbReference>
<evidence type="ECO:0000256" key="9">
    <source>
        <dbReference type="SAM" id="Phobius"/>
    </source>
</evidence>
<sequence>MPLTSSRSNTSLADRPGAGTCSIAEVSFNLLNCTVGSGVLALAFAMKESGFGLGIILSVVVAVFTWVALNLLIVTGKRIHVYRFAHLCEVTMGRFGFYLLNNMVFLLTGGACITYLVVIGDTIPVVLSLFGVTAERPIRGLHYAPEHDHELTFVGNNVFPAIGVMAFALMSTQNAFMNFMTLKRPTRARWATTTGTAVFASWLISFVFALIGFLCFGADVQPNIFNSFPPQDTLINVGRGLLGFSMFLTYPQAFYPARSAAHKLLGHEGDAGSARWPTTTEHVLTTLALFAVSLVCGLFLTDLGIAYQLIGGLCATFLAYIIPGTCYFLVFWSSEERLRRECATRDYLMSKDQTRRRSRQRSSFAGADDEDEGGEEMQVGHAMIYEYDQSDNEETAVMDDDDDDEDDEDDDVEEGRKWVPTMHSAPDSKTPLFRPTPRSYGAVLPSSSPSESSLQSFGAATLLSSSSTKIGTTTKARSSQVRYRKTVLWHDVGAACLVVFGIFVMILSTSITVGKMVRGDS</sequence>
<dbReference type="EMBL" id="JAAAJB010000036">
    <property type="protein sequence ID" value="KAG0269003.1"/>
    <property type="molecule type" value="Genomic_DNA"/>
</dbReference>
<comment type="caution">
    <text evidence="11">The sequence shown here is derived from an EMBL/GenBank/DDBJ whole genome shotgun (WGS) entry which is preliminary data.</text>
</comment>
<reference evidence="11" key="1">
    <citation type="journal article" date="2020" name="Fungal Divers.">
        <title>Resolving the Mortierellaceae phylogeny through synthesis of multi-gene phylogenetics and phylogenomics.</title>
        <authorList>
            <person name="Vandepol N."/>
            <person name="Liber J."/>
            <person name="Desiro A."/>
            <person name="Na H."/>
            <person name="Kennedy M."/>
            <person name="Barry K."/>
            <person name="Grigoriev I.V."/>
            <person name="Miller A.N."/>
            <person name="O'Donnell K."/>
            <person name="Stajich J.E."/>
            <person name="Bonito G."/>
        </authorList>
    </citation>
    <scope>NUCLEOTIDE SEQUENCE</scope>
    <source>
        <strain evidence="11">BC1065</strain>
    </source>
</reference>
<evidence type="ECO:0000313" key="12">
    <source>
        <dbReference type="Proteomes" id="UP000807716"/>
    </source>
</evidence>
<protein>
    <recommendedName>
        <fullName evidence="10">Amino acid transporter transmembrane domain-containing protein</fullName>
    </recommendedName>
</protein>
<keyword evidence="4 9" id="KW-0812">Transmembrane</keyword>
<keyword evidence="7 9" id="KW-0472">Membrane</keyword>
<dbReference type="AlphaFoldDB" id="A0A9P6QHH7"/>
<evidence type="ECO:0000256" key="4">
    <source>
        <dbReference type="ARBA" id="ARBA00022692"/>
    </source>
</evidence>
<evidence type="ECO:0000256" key="5">
    <source>
        <dbReference type="ARBA" id="ARBA00022970"/>
    </source>
</evidence>
<evidence type="ECO:0000256" key="8">
    <source>
        <dbReference type="SAM" id="MobiDB-lite"/>
    </source>
</evidence>
<comment type="similarity">
    <text evidence="2">Belongs to the amino acid/polyamine transporter 2 family.</text>
</comment>